<evidence type="ECO:0000256" key="2">
    <source>
        <dbReference type="ARBA" id="ARBA00022989"/>
    </source>
</evidence>
<evidence type="ECO:0000259" key="5">
    <source>
        <dbReference type="PROSITE" id="PS50850"/>
    </source>
</evidence>
<feature type="transmembrane region" description="Helical" evidence="4">
    <location>
        <begin position="161"/>
        <end position="181"/>
    </location>
</feature>
<comment type="caution">
    <text evidence="6">The sequence shown here is derived from an EMBL/GenBank/DDBJ whole genome shotgun (WGS) entry which is preliminary data.</text>
</comment>
<dbReference type="EMBL" id="JAGIYZ010000031">
    <property type="protein sequence ID" value="MBP0466553.1"/>
    <property type="molecule type" value="Genomic_DNA"/>
</dbReference>
<keyword evidence="1 4" id="KW-0812">Transmembrane</keyword>
<dbReference type="Pfam" id="PF07690">
    <property type="entry name" value="MFS_1"/>
    <property type="match status" value="1"/>
</dbReference>
<feature type="domain" description="Major facilitator superfamily (MFS) profile" evidence="5">
    <location>
        <begin position="10"/>
        <end position="386"/>
    </location>
</feature>
<keyword evidence="7" id="KW-1185">Reference proteome</keyword>
<dbReference type="InterPro" id="IPR020846">
    <property type="entry name" value="MFS_dom"/>
</dbReference>
<keyword evidence="2 4" id="KW-1133">Transmembrane helix</keyword>
<dbReference type="Proteomes" id="UP000680815">
    <property type="component" value="Unassembled WGS sequence"/>
</dbReference>
<feature type="transmembrane region" description="Helical" evidence="4">
    <location>
        <begin position="47"/>
        <end position="65"/>
    </location>
</feature>
<evidence type="ECO:0000313" key="6">
    <source>
        <dbReference type="EMBL" id="MBP0466553.1"/>
    </source>
</evidence>
<dbReference type="RefSeq" id="WP_209353951.1">
    <property type="nucleotide sequence ID" value="NZ_JAGIYZ010000031.1"/>
</dbReference>
<feature type="transmembrane region" description="Helical" evidence="4">
    <location>
        <begin position="77"/>
        <end position="98"/>
    </location>
</feature>
<protein>
    <submittedName>
        <fullName evidence="6">MFS transporter</fullName>
    </submittedName>
</protein>
<evidence type="ECO:0000256" key="1">
    <source>
        <dbReference type="ARBA" id="ARBA00022692"/>
    </source>
</evidence>
<dbReference type="SUPFAM" id="SSF103473">
    <property type="entry name" value="MFS general substrate transporter"/>
    <property type="match status" value="1"/>
</dbReference>
<evidence type="ECO:0000256" key="4">
    <source>
        <dbReference type="SAM" id="Phobius"/>
    </source>
</evidence>
<name>A0ABS4AYV3_9PROT</name>
<dbReference type="InterPro" id="IPR036259">
    <property type="entry name" value="MFS_trans_sf"/>
</dbReference>
<accession>A0ABS4AYV3</accession>
<feature type="transmembrane region" description="Helical" evidence="4">
    <location>
        <begin position="239"/>
        <end position="259"/>
    </location>
</feature>
<gene>
    <name evidence="6" type="ORF">J5Y09_21675</name>
</gene>
<dbReference type="PROSITE" id="PS50850">
    <property type="entry name" value="MFS"/>
    <property type="match status" value="1"/>
</dbReference>
<keyword evidence="3 4" id="KW-0472">Membrane</keyword>
<feature type="transmembrane region" description="Helical" evidence="4">
    <location>
        <begin position="104"/>
        <end position="128"/>
    </location>
</feature>
<evidence type="ECO:0000313" key="7">
    <source>
        <dbReference type="Proteomes" id="UP000680815"/>
    </source>
</evidence>
<feature type="transmembrane region" description="Helical" evidence="4">
    <location>
        <begin position="135"/>
        <end position="155"/>
    </location>
</feature>
<organism evidence="6 7">
    <name type="scientific">Roseomonas nitratireducens</name>
    <dbReference type="NCBI Taxonomy" id="2820810"/>
    <lineage>
        <taxon>Bacteria</taxon>
        <taxon>Pseudomonadati</taxon>
        <taxon>Pseudomonadota</taxon>
        <taxon>Alphaproteobacteria</taxon>
        <taxon>Acetobacterales</taxon>
        <taxon>Roseomonadaceae</taxon>
        <taxon>Roseomonas</taxon>
    </lineage>
</organism>
<dbReference type="Gene3D" id="1.20.1250.20">
    <property type="entry name" value="MFS general substrate transporter like domains"/>
    <property type="match status" value="1"/>
</dbReference>
<reference evidence="6 7" key="1">
    <citation type="submission" date="2021-03" db="EMBL/GenBank/DDBJ databases">
        <authorList>
            <person name="So Y."/>
        </authorList>
    </citation>
    <scope>NUCLEOTIDE SEQUENCE [LARGE SCALE GENOMIC DNA]</scope>
    <source>
        <strain evidence="6 7">PWR1</strain>
    </source>
</reference>
<feature type="transmembrane region" description="Helical" evidence="4">
    <location>
        <begin position="364"/>
        <end position="382"/>
    </location>
</feature>
<proteinExistence type="predicted"/>
<sequence length="386" mass="38386">MTAAPSRAVTVAVLGTTQTLSWASSYYIPAILAAPIATEFGVSRATIFGVFSAALLLTAFLGPAAGRAIDQRGGRDVLAVSNLVFAAGLALMGVSPGLPVFCLAWAIMGVAMAMGLYDAAFATLAGLYGKEARNSITGITLIAGFASTVGWPASALMEAEWGWRGACLGWAALHVVLGLPLNRLLIPRAPPPAKAGAGAAGGADAAPRVLDMALLAFVLATAGFSAAALGAHLPGVLQAAGATAAAAVAAGALLGPAQVGARILEFGFLRKVSPLVSARIAAAAHPVAVVVLLAGGAPMAAIFVLIHGAGNGMLTITRGTLPLALFGPAGYGHRQGVVTAPARAAQALAPFGFGLLVDAYGAQALWLTFALGLAALGALFVLRARA</sequence>
<dbReference type="InterPro" id="IPR011701">
    <property type="entry name" value="MFS"/>
</dbReference>
<evidence type="ECO:0000256" key="3">
    <source>
        <dbReference type="ARBA" id="ARBA00023136"/>
    </source>
</evidence>
<feature type="transmembrane region" description="Helical" evidence="4">
    <location>
        <begin position="280"/>
        <end position="306"/>
    </location>
</feature>
<feature type="transmembrane region" description="Helical" evidence="4">
    <location>
        <begin position="213"/>
        <end position="233"/>
    </location>
</feature>